<dbReference type="RefSeq" id="WP_165186438.1">
    <property type="nucleotide sequence ID" value="NZ_LR699553.1"/>
</dbReference>
<reference evidence="1 2" key="1">
    <citation type="submission" date="2019-08" db="EMBL/GenBank/DDBJ databases">
        <authorList>
            <person name="Herpell B J."/>
        </authorList>
    </citation>
    <scope>NUCLEOTIDE SEQUENCE [LARGE SCALE GENOMIC DNA]</scope>
    <source>
        <strain evidence="2">Msb3</strain>
    </source>
</reference>
<protein>
    <submittedName>
        <fullName evidence="1">Uncharacterized protein</fullName>
    </submittedName>
</protein>
<dbReference type="AlphaFoldDB" id="A0A5Q4YTH9"/>
<organism evidence="1 2">
    <name type="scientific">Paraburkholderia dioscoreae</name>
    <dbReference type="NCBI Taxonomy" id="2604047"/>
    <lineage>
        <taxon>Bacteria</taxon>
        <taxon>Pseudomonadati</taxon>
        <taxon>Pseudomonadota</taxon>
        <taxon>Betaproteobacteria</taxon>
        <taxon>Burkholderiales</taxon>
        <taxon>Burkholderiaceae</taxon>
        <taxon>Paraburkholderia</taxon>
    </lineage>
</organism>
<name>A0A5Q4YTH9_9BURK</name>
<accession>A0A5Q4YTH9</accession>
<evidence type="ECO:0000313" key="2">
    <source>
        <dbReference type="Proteomes" id="UP000325811"/>
    </source>
</evidence>
<dbReference type="KEGG" id="pdio:PDMSB3_2745"/>
<dbReference type="EMBL" id="LR699553">
    <property type="protein sequence ID" value="VVD29201.1"/>
    <property type="molecule type" value="Genomic_DNA"/>
</dbReference>
<dbReference type="Proteomes" id="UP000325811">
    <property type="component" value="Chromosome I"/>
</dbReference>
<gene>
    <name evidence="1" type="ORF">PDMSB3_2745</name>
</gene>
<sequence>MKLHAFRITINRRPPFVGMFPSTVAVIEAFERLAFEEAESLGGFKLSVVALHPAQNH</sequence>
<evidence type="ECO:0000313" key="1">
    <source>
        <dbReference type="EMBL" id="VVD29201.1"/>
    </source>
</evidence>
<proteinExistence type="predicted"/>
<keyword evidence="2" id="KW-1185">Reference proteome</keyword>